<proteinExistence type="predicted"/>
<evidence type="ECO:0008006" key="2">
    <source>
        <dbReference type="Google" id="ProtNLM"/>
    </source>
</evidence>
<gene>
    <name evidence="1" type="ORF">VVAX_01122</name>
</gene>
<dbReference type="EMBL" id="LR743507">
    <property type="protein sequence ID" value="CAA2101193.1"/>
    <property type="molecule type" value="Genomic_DNA"/>
</dbReference>
<accession>A0A679IW01</accession>
<evidence type="ECO:0000313" key="1">
    <source>
        <dbReference type="EMBL" id="CAA2101193.1"/>
    </source>
</evidence>
<dbReference type="AlphaFoldDB" id="A0A679IW01"/>
<organism evidence="1">
    <name type="scientific">Variovorax paradoxus</name>
    <dbReference type="NCBI Taxonomy" id="34073"/>
    <lineage>
        <taxon>Bacteria</taxon>
        <taxon>Pseudomonadati</taxon>
        <taxon>Pseudomonadota</taxon>
        <taxon>Betaproteobacteria</taxon>
        <taxon>Burkholderiales</taxon>
        <taxon>Comamonadaceae</taxon>
        <taxon>Variovorax</taxon>
    </lineage>
</organism>
<sequence length="308" mass="34429">MQAPQTISDEAFPEWPWNEVPQALLNALETSLRQELHDGAVYLLIDPFLGDVEPPIDGHPRHAVPGEGTQVPAARWPYVIELEDAQDPLLARSIEWAAHEHLRACINGSGAYRIGGWLQPHAGNGGSALSRQLGALLIADASSRTRYLRLADRRVLALLNPFQPPVETCGIDWAQQLTGIARWIYLDSNFKLRVLQGREGPVAHKSLRLDVAHRRLVAEAEVVNRSLMAWQGFRHPLPDDALAQVSAVLQRARSRGLHEPVDLAAYVVEALRFPAFEQFPELQGCIDRAHQTQQLLADRLRALRCHWS</sequence>
<protein>
    <recommendedName>
        <fullName evidence="2">DUF4123 domain-containing protein</fullName>
    </recommendedName>
</protein>
<dbReference type="RefSeq" id="WP_339088833.1">
    <property type="nucleotide sequence ID" value="NZ_LR743507.1"/>
</dbReference>
<name>A0A679IW01_VARPD</name>
<reference evidence="1" key="1">
    <citation type="submission" date="2019-12" db="EMBL/GenBank/DDBJ databases">
        <authorList>
            <person name="Cremers G."/>
        </authorList>
    </citation>
    <scope>NUCLEOTIDE SEQUENCE</scope>
    <source>
        <strain evidence="1">Vvax</strain>
    </source>
</reference>